<dbReference type="Proteomes" id="UP000190027">
    <property type="component" value="Unassembled WGS sequence"/>
</dbReference>
<dbReference type="RefSeq" id="WP_078715918.1">
    <property type="nucleotide sequence ID" value="NZ_FUYC01000001.1"/>
</dbReference>
<evidence type="ECO:0000313" key="1">
    <source>
        <dbReference type="EMBL" id="SKA72327.1"/>
    </source>
</evidence>
<sequence>MILQRRPCPHCGTTTYQKFINCLRCPLTSRSYWQCLDCGGKISARTMEATPQTGRPGKQILKV</sequence>
<dbReference type="EMBL" id="FUYC01000001">
    <property type="protein sequence ID" value="SKA72327.1"/>
    <property type="molecule type" value="Genomic_DNA"/>
</dbReference>
<gene>
    <name evidence="1" type="ORF">SAMN02745704_00346</name>
</gene>
<dbReference type="AlphaFoldDB" id="A0A1T4W547"/>
<proteinExistence type="predicted"/>
<keyword evidence="2" id="KW-1185">Reference proteome</keyword>
<dbReference type="OrthoDB" id="5453748at2"/>
<name>A0A1T4W547_9BACT</name>
<protein>
    <submittedName>
        <fullName evidence="1">Uncharacterized protein</fullName>
    </submittedName>
</protein>
<evidence type="ECO:0000313" key="2">
    <source>
        <dbReference type="Proteomes" id="UP000190027"/>
    </source>
</evidence>
<accession>A0A1T4W547</accession>
<organism evidence="1 2">
    <name type="scientific">Paucidesulfovibrio gracilis DSM 16080</name>
    <dbReference type="NCBI Taxonomy" id="1121449"/>
    <lineage>
        <taxon>Bacteria</taxon>
        <taxon>Pseudomonadati</taxon>
        <taxon>Thermodesulfobacteriota</taxon>
        <taxon>Desulfovibrionia</taxon>
        <taxon>Desulfovibrionales</taxon>
        <taxon>Desulfovibrionaceae</taxon>
        <taxon>Paucidesulfovibrio</taxon>
    </lineage>
</organism>
<reference evidence="1 2" key="1">
    <citation type="submission" date="2017-02" db="EMBL/GenBank/DDBJ databases">
        <authorList>
            <person name="Peterson S.W."/>
        </authorList>
    </citation>
    <scope>NUCLEOTIDE SEQUENCE [LARGE SCALE GENOMIC DNA]</scope>
    <source>
        <strain evidence="1 2">DSM 16080</strain>
    </source>
</reference>